<dbReference type="PANTHER" id="PTHR43493:SF5">
    <property type="entry name" value="DNA GYRASE SUBUNIT A, CHLOROPLASTIC_MITOCHONDRIAL"/>
    <property type="match status" value="1"/>
</dbReference>
<name>A0ABU5YVR5_9MYCO</name>
<gene>
    <name evidence="10" type="ORF">K5L39_08435</name>
</gene>
<evidence type="ECO:0000313" key="11">
    <source>
        <dbReference type="Proteomes" id="UP001299283"/>
    </source>
</evidence>
<dbReference type="RefSeq" id="WP_225397875.1">
    <property type="nucleotide sequence ID" value="NZ_JAYJJQ010000006.1"/>
</dbReference>
<dbReference type="SMART" id="SM00434">
    <property type="entry name" value="TOP4c"/>
    <property type="match status" value="1"/>
</dbReference>
<evidence type="ECO:0000256" key="8">
    <source>
        <dbReference type="SAM" id="MobiDB-lite"/>
    </source>
</evidence>
<evidence type="ECO:0000256" key="1">
    <source>
        <dbReference type="ARBA" id="ARBA00000185"/>
    </source>
</evidence>
<dbReference type="InterPro" id="IPR006691">
    <property type="entry name" value="GyrA/parC_rep"/>
</dbReference>
<comment type="caution">
    <text evidence="10">The sequence shown here is derived from an EMBL/GenBank/DDBJ whole genome shotgun (WGS) entry which is preliminary data.</text>
</comment>
<dbReference type="PROSITE" id="PS52040">
    <property type="entry name" value="TOPO_IIA"/>
    <property type="match status" value="1"/>
</dbReference>
<dbReference type="EC" id="5.6.2.2" evidence="3"/>
<feature type="active site" description="O-(5'-phospho-DNA)-tyrosine intermediate" evidence="7">
    <location>
        <position position="128"/>
    </location>
</feature>
<protein>
    <recommendedName>
        <fullName evidence="3">DNA topoisomerase (ATP-hydrolyzing)</fullName>
        <ecNumber evidence="3">5.6.2.2</ecNumber>
    </recommendedName>
</protein>
<accession>A0ABU5YVR5</accession>
<proteinExistence type="inferred from homology"/>
<evidence type="ECO:0000259" key="9">
    <source>
        <dbReference type="PROSITE" id="PS52040"/>
    </source>
</evidence>
<dbReference type="Gene3D" id="2.120.10.90">
    <property type="entry name" value="DNA gyrase/topoisomerase IV, subunit A, C-terminal"/>
    <property type="match status" value="1"/>
</dbReference>
<evidence type="ECO:0000256" key="2">
    <source>
        <dbReference type="ARBA" id="ARBA00008263"/>
    </source>
</evidence>
<dbReference type="Proteomes" id="UP001299283">
    <property type="component" value="Unassembled WGS sequence"/>
</dbReference>
<dbReference type="Pfam" id="PF00521">
    <property type="entry name" value="DNA_topoisoIV"/>
    <property type="match status" value="1"/>
</dbReference>
<evidence type="ECO:0000256" key="5">
    <source>
        <dbReference type="ARBA" id="ARBA00023125"/>
    </source>
</evidence>
<feature type="region of interest" description="Disordered" evidence="8">
    <location>
        <begin position="690"/>
        <end position="716"/>
    </location>
</feature>
<organism evidence="10 11">
    <name type="scientific">[Mycobacterium] vasticus</name>
    <dbReference type="NCBI Taxonomy" id="2875777"/>
    <lineage>
        <taxon>Bacteria</taxon>
        <taxon>Bacillati</taxon>
        <taxon>Actinomycetota</taxon>
        <taxon>Actinomycetes</taxon>
        <taxon>Mycobacteriales</taxon>
        <taxon>Mycobacteriaceae</taxon>
        <taxon>Mycolicibacter</taxon>
    </lineage>
</organism>
<dbReference type="InterPro" id="IPR013760">
    <property type="entry name" value="Topo_IIA-like_dom_sf"/>
</dbReference>
<evidence type="ECO:0000256" key="3">
    <source>
        <dbReference type="ARBA" id="ARBA00012895"/>
    </source>
</evidence>
<evidence type="ECO:0000313" key="10">
    <source>
        <dbReference type="EMBL" id="MEB3069212.1"/>
    </source>
</evidence>
<dbReference type="Gene3D" id="3.30.1360.40">
    <property type="match status" value="1"/>
</dbReference>
<feature type="domain" description="Topo IIA-type catalytic" evidence="9">
    <location>
        <begin position="41"/>
        <end position="506"/>
    </location>
</feature>
<dbReference type="InterPro" id="IPR035516">
    <property type="entry name" value="Gyrase/topoIV_suA_C"/>
</dbReference>
<keyword evidence="4 7" id="KW-0799">Topoisomerase</keyword>
<dbReference type="PANTHER" id="PTHR43493">
    <property type="entry name" value="DNA GYRASE/TOPOISOMERASE SUBUNIT A"/>
    <property type="match status" value="1"/>
</dbReference>
<sequence>MTATLDVPEQNPDLVLDQSADEYWNHYQLTFALYSVSDRAIPSAYDGLKPGQRRLLYQMHDSKLLPGNKPQKSSKVCSAVTGNLHPHGGASMYGAAALLAAEFQRVKVIDGQGAFPRIQGDIPAADRYTEMRLSAPGAALTAELDDHAVPMTATFDGEWTEPTMLPAQWPVLLCNGAVGIAEGWATKVPAHNPREIMAACRALLARPNMTDDRLVKLIPGPDWGCGSTVVGAGGLREYITTGKGAFTVRGTVSVDGKNVVVTELPPGVASSTVQERIRALVESGELAGVADMSDLTDRRNGLRIVVTAKRGHSAEQIRDQLLALTPLESTFAASLVALDENRVPRWWSVRELISAFLQLRDSVVLHRSQYRLEKVTARRHLVTGLMTIHLDIDAAVAVIRGSDTVDDARRGLQERFKIDEEQANYVLGLQLRRLTKLDVIELRAEAEKLDAEFAELTELVSNPDARRVVIDKELVETAKLFKGHEFDRRTVLDFEATPVTTGGDDAGPRERKVNTSWRLDDRGVFSDSHGELLTSGLGWAVWTDGRIKFTTGGGLPYKTRDIPVAPDITGLLCSGVLPEGHHLALVTRRGRILRIDPAAVNPQGVAGNGVAGVKLAADGDEVIAALPVTCGNGEAILSISEKSWKVTEVADIPVKGRGGTGVGFHPFVKGEDALLAASISAAGFVRGGKPVRPANRAKASVKGPGADVAPAERTSR</sequence>
<dbReference type="InterPro" id="IPR050220">
    <property type="entry name" value="Type_II_DNA_Topoisomerases"/>
</dbReference>
<reference evidence="10 11" key="1">
    <citation type="submission" date="2023-12" db="EMBL/GenBank/DDBJ databases">
        <title>Description of new species of Mycobacterium terrae complex isolated from sewage at the Sao Paulo Zoological Park Foundation in Brazil.</title>
        <authorList>
            <person name="Romagnoli C.L."/>
            <person name="Conceicao E.C."/>
            <person name="Machado E."/>
            <person name="Barreto L.B.P.F."/>
            <person name="Sharma A."/>
            <person name="Silva N.M."/>
            <person name="Marques L.E."/>
            <person name="Juliana M.A."/>
            <person name="Lourenco M.C.S."/>
            <person name="Digiampietri L.A."/>
            <person name="Suffys P.N."/>
            <person name="Viana-Niero C."/>
        </authorList>
    </citation>
    <scope>NUCLEOTIDE SEQUENCE [LARGE SCALE GENOMIC DNA]</scope>
    <source>
        <strain evidence="10 11">MYC017</strain>
    </source>
</reference>
<dbReference type="EMBL" id="JAYJJQ010000006">
    <property type="protein sequence ID" value="MEB3069212.1"/>
    <property type="molecule type" value="Genomic_DNA"/>
</dbReference>
<dbReference type="InterPro" id="IPR013758">
    <property type="entry name" value="Topo_IIA_A/C_ab"/>
</dbReference>
<dbReference type="SUPFAM" id="SSF101904">
    <property type="entry name" value="GyrA/ParC C-terminal domain-like"/>
    <property type="match status" value="1"/>
</dbReference>
<dbReference type="Pfam" id="PF03989">
    <property type="entry name" value="DNA_gyraseA_C"/>
    <property type="match status" value="2"/>
</dbReference>
<keyword evidence="6 7" id="KW-0413">Isomerase</keyword>
<dbReference type="Gene3D" id="3.90.199.10">
    <property type="entry name" value="Topoisomerase II, domain 5"/>
    <property type="match status" value="1"/>
</dbReference>
<comment type="catalytic activity">
    <reaction evidence="1 7">
        <text>ATP-dependent breakage, passage and rejoining of double-stranded DNA.</text>
        <dbReference type="EC" id="5.6.2.2"/>
    </reaction>
</comment>
<dbReference type="InterPro" id="IPR013757">
    <property type="entry name" value="Topo_IIA_A_a_sf"/>
</dbReference>
<dbReference type="Gene3D" id="1.10.268.10">
    <property type="entry name" value="Topoisomerase, domain 3"/>
    <property type="match status" value="1"/>
</dbReference>
<dbReference type="SUPFAM" id="SSF56719">
    <property type="entry name" value="Type II DNA topoisomerase"/>
    <property type="match status" value="1"/>
</dbReference>
<dbReference type="InterPro" id="IPR002205">
    <property type="entry name" value="Topo_IIA_dom_A"/>
</dbReference>
<comment type="similarity">
    <text evidence="2">Belongs to the type II topoisomerase GyrA/ParC subunit family.</text>
</comment>
<keyword evidence="5 7" id="KW-0238">DNA-binding</keyword>
<keyword evidence="11" id="KW-1185">Reference proteome</keyword>
<dbReference type="CDD" id="cd00187">
    <property type="entry name" value="TOP4c"/>
    <property type="match status" value="1"/>
</dbReference>
<evidence type="ECO:0000256" key="7">
    <source>
        <dbReference type="PROSITE-ProRule" id="PRU01384"/>
    </source>
</evidence>
<evidence type="ECO:0000256" key="6">
    <source>
        <dbReference type="ARBA" id="ARBA00023235"/>
    </source>
</evidence>
<evidence type="ECO:0000256" key="4">
    <source>
        <dbReference type="ARBA" id="ARBA00023029"/>
    </source>
</evidence>